<evidence type="ECO:0008006" key="4">
    <source>
        <dbReference type="Google" id="ProtNLM"/>
    </source>
</evidence>
<dbReference type="Proteomes" id="UP000293852">
    <property type="component" value="Unassembled WGS sequence"/>
</dbReference>
<dbReference type="OrthoDB" id="5402478at2"/>
<reference evidence="2 3" key="1">
    <citation type="submission" date="2019-02" db="EMBL/GenBank/DDBJ databases">
        <title>Sequencing the genomes of 1000 actinobacteria strains.</title>
        <authorList>
            <person name="Klenk H.-P."/>
        </authorList>
    </citation>
    <scope>NUCLEOTIDE SEQUENCE [LARGE SCALE GENOMIC DNA]</scope>
    <source>
        <strain evidence="2 3">DSM 16932</strain>
    </source>
</reference>
<evidence type="ECO:0000256" key="1">
    <source>
        <dbReference type="SAM" id="MobiDB-lite"/>
    </source>
</evidence>
<name>A0A4Q7M2V4_9MICO</name>
<dbReference type="Pfam" id="PF10604">
    <property type="entry name" value="Polyketide_cyc2"/>
    <property type="match status" value="1"/>
</dbReference>
<dbReference type="AlphaFoldDB" id="A0A4Q7M2V4"/>
<evidence type="ECO:0000313" key="3">
    <source>
        <dbReference type="Proteomes" id="UP000293852"/>
    </source>
</evidence>
<sequence>MRHFRLVSHWQVPAPVATVWDELADPAFTWPTWWRGLQAEEVRASGGRTAERWSRVRVRVRSPLGWSLRFGLMLVSVTEPTPGRSPTPGRALLRATGDLSGFGAVVVAPVPGGTRVTLTWTVALTRADAVGRALRACPRPVLAAAHAAVMRAGERGLVRRLRAPEPAVSRSRGAPWPPRRSCAAPP</sequence>
<dbReference type="EMBL" id="SGWX01000001">
    <property type="protein sequence ID" value="RZS60239.1"/>
    <property type="molecule type" value="Genomic_DNA"/>
</dbReference>
<protein>
    <recommendedName>
        <fullName evidence="4">Polyketide cyclase/dehydrase/lipid transport protein</fullName>
    </recommendedName>
</protein>
<dbReference type="InterPro" id="IPR019587">
    <property type="entry name" value="Polyketide_cyclase/dehydratase"/>
</dbReference>
<proteinExistence type="predicted"/>
<comment type="caution">
    <text evidence="2">The sequence shown here is derived from an EMBL/GenBank/DDBJ whole genome shotgun (WGS) entry which is preliminary data.</text>
</comment>
<dbReference type="Gene3D" id="3.30.530.20">
    <property type="match status" value="1"/>
</dbReference>
<dbReference type="SUPFAM" id="SSF55961">
    <property type="entry name" value="Bet v1-like"/>
    <property type="match status" value="1"/>
</dbReference>
<gene>
    <name evidence="2" type="ORF">EV386_0491</name>
</gene>
<dbReference type="InterPro" id="IPR023393">
    <property type="entry name" value="START-like_dom_sf"/>
</dbReference>
<keyword evidence="3" id="KW-1185">Reference proteome</keyword>
<dbReference type="RefSeq" id="WP_130411997.1">
    <property type="nucleotide sequence ID" value="NZ_SGWX01000001.1"/>
</dbReference>
<accession>A0A4Q7M2V4</accession>
<evidence type="ECO:0000313" key="2">
    <source>
        <dbReference type="EMBL" id="RZS60239.1"/>
    </source>
</evidence>
<feature type="region of interest" description="Disordered" evidence="1">
    <location>
        <begin position="164"/>
        <end position="186"/>
    </location>
</feature>
<organism evidence="2 3">
    <name type="scientific">Xylanimonas ulmi</name>
    <dbReference type="NCBI Taxonomy" id="228973"/>
    <lineage>
        <taxon>Bacteria</taxon>
        <taxon>Bacillati</taxon>
        <taxon>Actinomycetota</taxon>
        <taxon>Actinomycetes</taxon>
        <taxon>Micrococcales</taxon>
        <taxon>Promicromonosporaceae</taxon>
        <taxon>Xylanimonas</taxon>
    </lineage>
</organism>